<dbReference type="InterPro" id="IPR036568">
    <property type="entry name" value="GGCT-like_sf"/>
</dbReference>
<keyword evidence="2" id="KW-0808">Transferase</keyword>
<dbReference type="Pfam" id="PF06094">
    <property type="entry name" value="GGACT"/>
    <property type="match status" value="1"/>
</dbReference>
<dbReference type="RefSeq" id="WP_117381771.1">
    <property type="nucleotide sequence ID" value="NZ_QWDE01000001.1"/>
</dbReference>
<dbReference type="InterPro" id="IPR009288">
    <property type="entry name" value="AIG2-like_dom"/>
</dbReference>
<evidence type="ECO:0000313" key="3">
    <source>
        <dbReference type="Proteomes" id="UP000260823"/>
    </source>
</evidence>
<dbReference type="OrthoDB" id="482277at2"/>
<reference evidence="2 3" key="1">
    <citation type="submission" date="2018-08" db="EMBL/GenBank/DDBJ databases">
        <title>Mucilaginibacter terrae sp. nov., isolated from manganese diggings.</title>
        <authorList>
            <person name="Huang Y."/>
            <person name="Zhou Z."/>
        </authorList>
    </citation>
    <scope>NUCLEOTIDE SEQUENCE [LARGE SCALE GENOMIC DNA]</scope>
    <source>
        <strain evidence="2 3">ZH6</strain>
    </source>
</reference>
<accession>A0A3E2NV70</accession>
<dbReference type="CDD" id="cd06661">
    <property type="entry name" value="GGCT_like"/>
    <property type="match status" value="1"/>
</dbReference>
<comment type="caution">
    <text evidence="2">The sequence shown here is derived from an EMBL/GenBank/DDBJ whole genome shotgun (WGS) entry which is preliminary data.</text>
</comment>
<dbReference type="GO" id="GO:0016740">
    <property type="term" value="F:transferase activity"/>
    <property type="evidence" value="ECO:0007669"/>
    <property type="project" value="UniProtKB-KW"/>
</dbReference>
<dbReference type="SUPFAM" id="SSF110857">
    <property type="entry name" value="Gamma-glutamyl cyclotransferase-like"/>
    <property type="match status" value="1"/>
</dbReference>
<dbReference type="Proteomes" id="UP000260823">
    <property type="component" value="Unassembled WGS sequence"/>
</dbReference>
<gene>
    <name evidence="2" type="ORF">DYU05_04485</name>
</gene>
<sequence length="137" mass="15632">MQKDYLFVYGTLLQQHNAFGQYLRKHCLPVSKGKVKGLLYDVGEYPGLILDDNAGYVHGSIYVIESPLIMAEIDAYEGYGPDEQQPNLYIRTRTSILTAQGYLESWVYQYNLPVENLVLVEGGDYLEYYHKKNPPGS</sequence>
<dbReference type="AlphaFoldDB" id="A0A3E2NV70"/>
<name>A0A3E2NV70_9SPHI</name>
<proteinExistence type="predicted"/>
<organism evidence="2 3">
    <name type="scientific">Mucilaginibacter terrenus</name>
    <dbReference type="NCBI Taxonomy" id="2482727"/>
    <lineage>
        <taxon>Bacteria</taxon>
        <taxon>Pseudomonadati</taxon>
        <taxon>Bacteroidota</taxon>
        <taxon>Sphingobacteriia</taxon>
        <taxon>Sphingobacteriales</taxon>
        <taxon>Sphingobacteriaceae</taxon>
        <taxon>Mucilaginibacter</taxon>
    </lineage>
</organism>
<evidence type="ECO:0000259" key="1">
    <source>
        <dbReference type="Pfam" id="PF06094"/>
    </source>
</evidence>
<dbReference type="EMBL" id="QWDE01000001">
    <property type="protein sequence ID" value="RFZ84869.1"/>
    <property type="molecule type" value="Genomic_DNA"/>
</dbReference>
<protein>
    <submittedName>
        <fullName evidence="2">Gamma-glutamylcyclotransferase</fullName>
    </submittedName>
</protein>
<keyword evidence="3" id="KW-1185">Reference proteome</keyword>
<dbReference type="InterPro" id="IPR013024">
    <property type="entry name" value="GGCT-like"/>
</dbReference>
<feature type="domain" description="Gamma-glutamylcyclotransferase AIG2-like" evidence="1">
    <location>
        <begin position="6"/>
        <end position="126"/>
    </location>
</feature>
<evidence type="ECO:0000313" key="2">
    <source>
        <dbReference type="EMBL" id="RFZ84869.1"/>
    </source>
</evidence>
<dbReference type="Gene3D" id="3.10.490.10">
    <property type="entry name" value="Gamma-glutamyl cyclotransferase-like"/>
    <property type="match status" value="1"/>
</dbReference>